<name>A0A2U2DJR4_9HYPH</name>
<keyword evidence="1" id="KW-1133">Transmembrane helix</keyword>
<dbReference type="AlphaFoldDB" id="A0A2U2DJR4"/>
<dbReference type="Pfam" id="PF00563">
    <property type="entry name" value="EAL"/>
    <property type="match status" value="1"/>
</dbReference>
<feature type="transmembrane region" description="Helical" evidence="1">
    <location>
        <begin position="154"/>
        <end position="175"/>
    </location>
</feature>
<dbReference type="Proteomes" id="UP000245252">
    <property type="component" value="Unassembled WGS sequence"/>
</dbReference>
<evidence type="ECO:0000259" key="2">
    <source>
        <dbReference type="PROSITE" id="PS50883"/>
    </source>
</evidence>
<protein>
    <recommendedName>
        <fullName evidence="2">EAL domain-containing protein</fullName>
    </recommendedName>
</protein>
<dbReference type="PANTHER" id="PTHR33121">
    <property type="entry name" value="CYCLIC DI-GMP PHOSPHODIESTERASE PDEF"/>
    <property type="match status" value="1"/>
</dbReference>
<evidence type="ECO:0000313" key="3">
    <source>
        <dbReference type="EMBL" id="PWE53543.1"/>
    </source>
</evidence>
<dbReference type="SUPFAM" id="SSF141868">
    <property type="entry name" value="EAL domain-like"/>
    <property type="match status" value="1"/>
</dbReference>
<evidence type="ECO:0000256" key="1">
    <source>
        <dbReference type="SAM" id="Phobius"/>
    </source>
</evidence>
<feature type="transmembrane region" description="Helical" evidence="1">
    <location>
        <begin position="67"/>
        <end position="88"/>
    </location>
</feature>
<feature type="transmembrane region" description="Helical" evidence="1">
    <location>
        <begin position="42"/>
        <end position="60"/>
    </location>
</feature>
<dbReference type="InterPro" id="IPR050706">
    <property type="entry name" value="Cyclic-di-GMP_PDE-like"/>
</dbReference>
<dbReference type="InterPro" id="IPR001633">
    <property type="entry name" value="EAL_dom"/>
</dbReference>
<feature type="transmembrane region" description="Helical" evidence="1">
    <location>
        <begin position="94"/>
        <end position="113"/>
    </location>
</feature>
<dbReference type="RefSeq" id="WP_109461014.1">
    <property type="nucleotide sequence ID" value="NZ_QFBC01000015.1"/>
</dbReference>
<keyword evidence="1" id="KW-0472">Membrane</keyword>
<keyword evidence="1" id="KW-0812">Transmembrane</keyword>
<organism evidence="3 4">
    <name type="scientific">Metarhizobium album</name>
    <dbReference type="NCBI Taxonomy" id="2182425"/>
    <lineage>
        <taxon>Bacteria</taxon>
        <taxon>Pseudomonadati</taxon>
        <taxon>Pseudomonadota</taxon>
        <taxon>Alphaproteobacteria</taxon>
        <taxon>Hyphomicrobiales</taxon>
        <taxon>Rhizobiaceae</taxon>
        <taxon>Metarhizobium</taxon>
    </lineage>
</organism>
<dbReference type="SMART" id="SM00052">
    <property type="entry name" value="EAL"/>
    <property type="match status" value="1"/>
</dbReference>
<gene>
    <name evidence="3" type="ORF">DEM27_25235</name>
</gene>
<feature type="transmembrane region" description="Helical" evidence="1">
    <location>
        <begin position="12"/>
        <end position="36"/>
    </location>
</feature>
<dbReference type="InterPro" id="IPR035919">
    <property type="entry name" value="EAL_sf"/>
</dbReference>
<proteinExistence type="predicted"/>
<feature type="domain" description="EAL" evidence="2">
    <location>
        <begin position="182"/>
        <end position="436"/>
    </location>
</feature>
<dbReference type="CDD" id="cd01948">
    <property type="entry name" value="EAL"/>
    <property type="match status" value="1"/>
</dbReference>
<dbReference type="OrthoDB" id="9814202at2"/>
<sequence length="449" mass="49687">MDKLSEQYSHRLIFAYQAGALLVLCVSMIWCMVFVAYGWWELAATDVVLAIVSFASLLLIRARRLTAALVVSELAFLAFILGFCLMFDTPTANAPRVTHLYLPVLAMLGYINYLRRKSKFQLAVVAACLASFIFLSASNWALPFARPVPDEIRFVGTWINSFLATAMVCGCIYVIRLEFTRQKGMVRELQQAMRNDELELFLQPQINNAGDIIGAEALLRWKHPQRGYVAPNVFIPLAEESGLMPLVGGWVLKDACRTLASWADDPVLSRLTLAVNVSASQFAVSDFQQSVLDTVAFYGIEPSRLKLELTESVIIADMEPVIAKMNALRAAGIRFALDDFGTGYSSLSYLRRLPLYQLKIDRSFVNDSTENQHAAGLVRNIIQMGRDLGLVVLAEGVETTAQHALLLDSGCHEFQGFHFGRPVPRETFEAAVQAAAVHAQAGIPQSARS</sequence>
<dbReference type="PROSITE" id="PS50883">
    <property type="entry name" value="EAL"/>
    <property type="match status" value="1"/>
</dbReference>
<accession>A0A2U2DJR4</accession>
<evidence type="ECO:0000313" key="4">
    <source>
        <dbReference type="Proteomes" id="UP000245252"/>
    </source>
</evidence>
<dbReference type="Gene3D" id="3.20.20.450">
    <property type="entry name" value="EAL domain"/>
    <property type="match status" value="1"/>
</dbReference>
<dbReference type="GO" id="GO:0071111">
    <property type="term" value="F:cyclic-guanylate-specific phosphodiesterase activity"/>
    <property type="evidence" value="ECO:0007669"/>
    <property type="project" value="InterPro"/>
</dbReference>
<comment type="caution">
    <text evidence="3">The sequence shown here is derived from an EMBL/GenBank/DDBJ whole genome shotgun (WGS) entry which is preliminary data.</text>
</comment>
<keyword evidence="4" id="KW-1185">Reference proteome</keyword>
<dbReference type="EMBL" id="QFBC01000015">
    <property type="protein sequence ID" value="PWE53543.1"/>
    <property type="molecule type" value="Genomic_DNA"/>
</dbReference>
<feature type="transmembrane region" description="Helical" evidence="1">
    <location>
        <begin position="120"/>
        <end position="142"/>
    </location>
</feature>
<dbReference type="PANTHER" id="PTHR33121:SF70">
    <property type="entry name" value="SIGNALING PROTEIN YKOW"/>
    <property type="match status" value="1"/>
</dbReference>
<reference evidence="3 4" key="1">
    <citation type="submission" date="2018-05" db="EMBL/GenBank/DDBJ databases">
        <title>The draft genome of strain NS-104.</title>
        <authorList>
            <person name="Hang P."/>
            <person name="Jiang J."/>
        </authorList>
    </citation>
    <scope>NUCLEOTIDE SEQUENCE [LARGE SCALE GENOMIC DNA]</scope>
    <source>
        <strain evidence="3 4">NS-104</strain>
    </source>
</reference>